<feature type="transmembrane region" description="Helical" evidence="1">
    <location>
        <begin position="128"/>
        <end position="145"/>
    </location>
</feature>
<name>A0A2Z5FWU7_9BACT</name>
<keyword evidence="1" id="KW-0472">Membrane</keyword>
<feature type="transmembrane region" description="Helical" evidence="1">
    <location>
        <begin position="96"/>
        <end position="116"/>
    </location>
</feature>
<reference evidence="3 4" key="1">
    <citation type="journal article" date="2018" name="Front. Microbiol.">
        <title>Hydrolytic Capabilities as a Key to Environmental Success: Chitinolytic and Cellulolytic Acidobacteria From Acidic Sub-arctic Soils and Boreal Peatlands.</title>
        <authorList>
            <person name="Belova S.E."/>
            <person name="Ravin N.V."/>
            <person name="Pankratov T.A."/>
            <person name="Rakitin A.L."/>
            <person name="Ivanova A.A."/>
            <person name="Beletsky A.V."/>
            <person name="Mardanov A.V."/>
            <person name="Sinninghe Damste J.S."/>
            <person name="Dedysh S.N."/>
        </authorList>
    </citation>
    <scope>NUCLEOTIDE SEQUENCE [LARGE SCALE GENOMIC DNA]</scope>
    <source>
        <strain evidence="3 4">SBC82</strain>
    </source>
</reference>
<feature type="chain" id="PRO_5016262006" evidence="2">
    <location>
        <begin position="21"/>
        <end position="147"/>
    </location>
</feature>
<accession>A0A2Z5FWU7</accession>
<proteinExistence type="predicted"/>
<dbReference type="OrthoDB" id="9789346at2"/>
<feature type="transmembrane region" description="Helical" evidence="1">
    <location>
        <begin position="34"/>
        <end position="54"/>
    </location>
</feature>
<evidence type="ECO:0000313" key="3">
    <source>
        <dbReference type="EMBL" id="AXC10865.1"/>
    </source>
</evidence>
<dbReference type="EMBL" id="CP030840">
    <property type="protein sequence ID" value="AXC10865.1"/>
    <property type="molecule type" value="Genomic_DNA"/>
</dbReference>
<dbReference type="PANTHER" id="PTHR34821">
    <property type="entry name" value="INNER MEMBRANE PROTEIN YDCZ"/>
    <property type="match status" value="1"/>
</dbReference>
<protein>
    <submittedName>
        <fullName evidence="3">Integral membrane protein</fullName>
    </submittedName>
</protein>
<dbReference type="AlphaFoldDB" id="A0A2Z5FWU7"/>
<keyword evidence="1" id="KW-0812">Transmembrane</keyword>
<dbReference type="KEGG" id="abas:ACPOL_1519"/>
<evidence type="ECO:0000256" key="1">
    <source>
        <dbReference type="SAM" id="Phobius"/>
    </source>
</evidence>
<evidence type="ECO:0000313" key="4">
    <source>
        <dbReference type="Proteomes" id="UP000253606"/>
    </source>
</evidence>
<keyword evidence="1" id="KW-1133">Transmembrane helix</keyword>
<feature type="signal peptide" evidence="2">
    <location>
        <begin position="1"/>
        <end position="20"/>
    </location>
</feature>
<keyword evidence="4" id="KW-1185">Reference proteome</keyword>
<keyword evidence="2" id="KW-0732">Signal</keyword>
<dbReference type="RefSeq" id="WP_114206412.1">
    <property type="nucleotide sequence ID" value="NZ_CP030840.1"/>
</dbReference>
<dbReference type="Proteomes" id="UP000253606">
    <property type="component" value="Chromosome"/>
</dbReference>
<feature type="transmembrane region" description="Helical" evidence="1">
    <location>
        <begin position="66"/>
        <end position="90"/>
    </location>
</feature>
<sequence>MSWLFILLALLAGAANPFQAGANAQLNKQLGHPVLAGVVVYATGLAGLLLVLLARHSASPSQPQIASVNWWAWLGGLISIGSTMAGLMLAQKLGSVAFTGCSITASLIMSVTLDQFGWMGFRQHAASPGRLVGCCLLAAGVWLVARG</sequence>
<dbReference type="PANTHER" id="PTHR34821:SF2">
    <property type="entry name" value="INNER MEMBRANE PROTEIN YDCZ"/>
    <property type="match status" value="1"/>
</dbReference>
<dbReference type="Pfam" id="PF04657">
    <property type="entry name" value="DMT_YdcZ"/>
    <property type="match status" value="1"/>
</dbReference>
<gene>
    <name evidence="3" type="ORF">ACPOL_1519</name>
</gene>
<evidence type="ECO:0000256" key="2">
    <source>
        <dbReference type="SAM" id="SignalP"/>
    </source>
</evidence>
<dbReference type="InterPro" id="IPR006750">
    <property type="entry name" value="YdcZ"/>
</dbReference>
<organism evidence="3 4">
    <name type="scientific">Acidisarcina polymorpha</name>
    <dbReference type="NCBI Taxonomy" id="2211140"/>
    <lineage>
        <taxon>Bacteria</taxon>
        <taxon>Pseudomonadati</taxon>
        <taxon>Acidobacteriota</taxon>
        <taxon>Terriglobia</taxon>
        <taxon>Terriglobales</taxon>
        <taxon>Acidobacteriaceae</taxon>
        <taxon>Acidisarcina</taxon>
    </lineage>
</organism>
<dbReference type="GO" id="GO:0005886">
    <property type="term" value="C:plasma membrane"/>
    <property type="evidence" value="ECO:0007669"/>
    <property type="project" value="TreeGrafter"/>
</dbReference>